<dbReference type="Proteomes" id="UP001444071">
    <property type="component" value="Unassembled WGS sequence"/>
</dbReference>
<organism evidence="2 3">
    <name type="scientific">Xenotaenia resolanae</name>
    <dbReference type="NCBI Taxonomy" id="208358"/>
    <lineage>
        <taxon>Eukaryota</taxon>
        <taxon>Metazoa</taxon>
        <taxon>Chordata</taxon>
        <taxon>Craniata</taxon>
        <taxon>Vertebrata</taxon>
        <taxon>Euteleostomi</taxon>
        <taxon>Actinopterygii</taxon>
        <taxon>Neopterygii</taxon>
        <taxon>Teleostei</taxon>
        <taxon>Neoteleostei</taxon>
        <taxon>Acanthomorphata</taxon>
        <taxon>Ovalentaria</taxon>
        <taxon>Atherinomorphae</taxon>
        <taxon>Cyprinodontiformes</taxon>
        <taxon>Goodeidae</taxon>
        <taxon>Xenotaenia</taxon>
    </lineage>
</organism>
<dbReference type="PROSITE" id="PS50004">
    <property type="entry name" value="C2"/>
    <property type="match status" value="1"/>
</dbReference>
<dbReference type="InterPro" id="IPR001192">
    <property type="entry name" value="PI-PLC_fam"/>
</dbReference>
<feature type="domain" description="C2" evidence="1">
    <location>
        <begin position="1"/>
        <end position="94"/>
    </location>
</feature>
<dbReference type="PANTHER" id="PTHR10336:SF31">
    <property type="entry name" value="1-PHOSPHATIDYLINOSITOL 4,5-BISPHOSPHATE PHOSPHODIESTERASE DELTA-4"/>
    <property type="match status" value="1"/>
</dbReference>
<evidence type="ECO:0000313" key="3">
    <source>
        <dbReference type="Proteomes" id="UP001444071"/>
    </source>
</evidence>
<feature type="non-terminal residue" evidence="2">
    <location>
        <position position="94"/>
    </location>
</feature>
<dbReference type="InterPro" id="IPR035892">
    <property type="entry name" value="C2_domain_sf"/>
</dbReference>
<dbReference type="SMART" id="SM00239">
    <property type="entry name" value="C2"/>
    <property type="match status" value="1"/>
</dbReference>
<protein>
    <submittedName>
        <fullName evidence="2">1-phosphatidylinositol 4,5-bisphosphate phosphodiesterase delta-4</fullName>
    </submittedName>
</protein>
<dbReference type="PANTHER" id="PTHR10336">
    <property type="entry name" value="PHOSPHOINOSITIDE-SPECIFIC PHOSPHOLIPASE C FAMILY PROTEIN"/>
    <property type="match status" value="1"/>
</dbReference>
<dbReference type="InterPro" id="IPR000008">
    <property type="entry name" value="C2_dom"/>
</dbReference>
<dbReference type="Gene3D" id="2.60.40.150">
    <property type="entry name" value="C2 domain"/>
    <property type="match status" value="1"/>
</dbReference>
<feature type="non-terminal residue" evidence="2">
    <location>
        <position position="1"/>
    </location>
</feature>
<dbReference type="CDD" id="cd00275">
    <property type="entry name" value="C2_PLC_like"/>
    <property type="match status" value="1"/>
</dbReference>
<dbReference type="Pfam" id="PF00168">
    <property type="entry name" value="C2"/>
    <property type="match status" value="1"/>
</dbReference>
<evidence type="ECO:0000259" key="1">
    <source>
        <dbReference type="PROSITE" id="PS50004"/>
    </source>
</evidence>
<dbReference type="SUPFAM" id="SSF49562">
    <property type="entry name" value="C2 domain (Calcium/lipid-binding domain, CaLB)"/>
    <property type="match status" value="1"/>
</dbReference>
<sequence length="94" mass="10846">VISGQQLPKVNIKEDSIVDPLVRVEIHGVLMDQAKQETRYIENNGFNPLWNDTLRFNIHTPELALVRFVVEDYDKTSKNDFVGQFTLPLSCMQQ</sequence>
<name>A0ABV0VTG6_9TELE</name>
<gene>
    <name evidence="2" type="primary">PLCD4_2</name>
    <name evidence="2" type="ORF">XENORESO_013959</name>
</gene>
<evidence type="ECO:0000313" key="2">
    <source>
        <dbReference type="EMBL" id="MEQ2259567.1"/>
    </source>
</evidence>
<comment type="caution">
    <text evidence="2">The sequence shown here is derived from an EMBL/GenBank/DDBJ whole genome shotgun (WGS) entry which is preliminary data.</text>
</comment>
<keyword evidence="3" id="KW-1185">Reference proteome</keyword>
<accession>A0ABV0VTG6</accession>
<reference evidence="2 3" key="1">
    <citation type="submission" date="2021-06" db="EMBL/GenBank/DDBJ databases">
        <authorList>
            <person name="Palmer J.M."/>
        </authorList>
    </citation>
    <scope>NUCLEOTIDE SEQUENCE [LARGE SCALE GENOMIC DNA]</scope>
    <source>
        <strain evidence="2 3">XR_2019</strain>
        <tissue evidence="2">Muscle</tissue>
    </source>
</reference>
<proteinExistence type="predicted"/>
<dbReference type="EMBL" id="JAHRIM010004399">
    <property type="protein sequence ID" value="MEQ2259567.1"/>
    <property type="molecule type" value="Genomic_DNA"/>
</dbReference>